<dbReference type="Proteomes" id="UP000625711">
    <property type="component" value="Unassembled WGS sequence"/>
</dbReference>
<proteinExistence type="predicted"/>
<organism evidence="1 2">
    <name type="scientific">Rhynchophorus ferrugineus</name>
    <name type="common">Red palm weevil</name>
    <name type="synonym">Curculio ferrugineus</name>
    <dbReference type="NCBI Taxonomy" id="354439"/>
    <lineage>
        <taxon>Eukaryota</taxon>
        <taxon>Metazoa</taxon>
        <taxon>Ecdysozoa</taxon>
        <taxon>Arthropoda</taxon>
        <taxon>Hexapoda</taxon>
        <taxon>Insecta</taxon>
        <taxon>Pterygota</taxon>
        <taxon>Neoptera</taxon>
        <taxon>Endopterygota</taxon>
        <taxon>Coleoptera</taxon>
        <taxon>Polyphaga</taxon>
        <taxon>Cucujiformia</taxon>
        <taxon>Curculionidae</taxon>
        <taxon>Dryophthorinae</taxon>
        <taxon>Rhynchophorus</taxon>
    </lineage>
</organism>
<name>A0A834MFH4_RHYFE</name>
<protein>
    <submittedName>
        <fullName evidence="1">Uncharacterized protein</fullName>
    </submittedName>
</protein>
<evidence type="ECO:0000313" key="2">
    <source>
        <dbReference type="Proteomes" id="UP000625711"/>
    </source>
</evidence>
<keyword evidence="2" id="KW-1185">Reference proteome</keyword>
<reference evidence="1" key="1">
    <citation type="submission" date="2020-08" db="EMBL/GenBank/DDBJ databases">
        <title>Genome sequencing and assembly of the red palm weevil Rhynchophorus ferrugineus.</title>
        <authorList>
            <person name="Dias G.B."/>
            <person name="Bergman C.M."/>
            <person name="Manee M."/>
        </authorList>
    </citation>
    <scope>NUCLEOTIDE SEQUENCE</scope>
    <source>
        <strain evidence="1">AA-2017</strain>
        <tissue evidence="1">Whole larva</tissue>
    </source>
</reference>
<comment type="caution">
    <text evidence="1">The sequence shown here is derived from an EMBL/GenBank/DDBJ whole genome shotgun (WGS) entry which is preliminary data.</text>
</comment>
<accession>A0A834MFH4</accession>
<sequence length="158" mass="18542">MQGYRENQELSIKGNFNILITSVLSRSCVNCTSTEKKTKSKVNITLNKCKQMLKEVKVQDWPLVFENRLLRDIDITQGCENFGKLKYDDLVAMAVIKHLDFNGNRKKEVFPWNMLNVDWILRNIGPDMVQGRNGFYICHYGVYREIDRSSKIFPYYFA</sequence>
<gene>
    <name evidence="1" type="ORF">GWI33_010328</name>
</gene>
<evidence type="ECO:0000313" key="1">
    <source>
        <dbReference type="EMBL" id="KAF7276434.1"/>
    </source>
</evidence>
<dbReference type="AlphaFoldDB" id="A0A834MFH4"/>
<dbReference type="EMBL" id="JAACXV010006795">
    <property type="protein sequence ID" value="KAF7276434.1"/>
    <property type="molecule type" value="Genomic_DNA"/>
</dbReference>